<sequence length="155" mass="17398">MCPFHEKPLSFVKPANLLFIQESPSGPKIRLSMACLRFIAATAADRRRLILWTNIFDAFSGRTIALRSFSVADEECGCGVATLLRERDVPMQRFAVNSCRRLEGCMPPTNRLSPSHLHVGRSQSTCIKLLDEGKREPNDDTEFASVEIRFEPNTA</sequence>
<accession>A0A0B2W2J7</accession>
<dbReference type="EMBL" id="JPKZ01000433">
    <property type="protein sequence ID" value="KHN87410.1"/>
    <property type="molecule type" value="Genomic_DNA"/>
</dbReference>
<name>A0A0B2W2J7_TOXCA</name>
<reference evidence="2" key="2">
    <citation type="submission" date="2018-11" db="EMBL/GenBank/DDBJ databases">
        <authorList>
            <consortium name="Pathogen Informatics"/>
        </authorList>
    </citation>
    <scope>NUCLEOTIDE SEQUENCE [LARGE SCALE GENOMIC DNA]</scope>
</reference>
<dbReference type="EMBL" id="UYWY01023884">
    <property type="protein sequence ID" value="VDM48098.1"/>
    <property type="molecule type" value="Genomic_DNA"/>
</dbReference>
<evidence type="ECO:0000313" key="1">
    <source>
        <dbReference type="EMBL" id="KHN87410.1"/>
    </source>
</evidence>
<proteinExistence type="predicted"/>
<gene>
    <name evidence="1" type="ORF">Tcan_13914</name>
    <name evidence="2" type="ORF">TCNE_LOCUS16777</name>
</gene>
<protein>
    <submittedName>
        <fullName evidence="1">Uncharacterized protein</fullName>
    </submittedName>
</protein>
<dbReference type="AlphaFoldDB" id="A0A0B2W2J7"/>
<dbReference type="Proteomes" id="UP000031036">
    <property type="component" value="Unassembled WGS sequence"/>
</dbReference>
<organism evidence="1 3">
    <name type="scientific">Toxocara canis</name>
    <name type="common">Canine roundworm</name>
    <dbReference type="NCBI Taxonomy" id="6265"/>
    <lineage>
        <taxon>Eukaryota</taxon>
        <taxon>Metazoa</taxon>
        <taxon>Ecdysozoa</taxon>
        <taxon>Nematoda</taxon>
        <taxon>Chromadorea</taxon>
        <taxon>Rhabditida</taxon>
        <taxon>Spirurina</taxon>
        <taxon>Ascaridomorpha</taxon>
        <taxon>Ascaridoidea</taxon>
        <taxon>Toxocaridae</taxon>
        <taxon>Toxocara</taxon>
    </lineage>
</organism>
<keyword evidence="3" id="KW-1185">Reference proteome</keyword>
<evidence type="ECO:0000313" key="2">
    <source>
        <dbReference type="EMBL" id="VDM48098.1"/>
    </source>
</evidence>
<reference evidence="1 3" key="1">
    <citation type="submission" date="2014-11" db="EMBL/GenBank/DDBJ databases">
        <title>Genetic blueprint of the zoonotic pathogen Toxocara canis.</title>
        <authorList>
            <person name="Zhu X.-Q."/>
            <person name="Korhonen P.K."/>
            <person name="Cai H."/>
            <person name="Young N.D."/>
            <person name="Nejsum P."/>
            <person name="von Samson-Himmelstjerna G."/>
            <person name="Boag P.R."/>
            <person name="Tan P."/>
            <person name="Li Q."/>
            <person name="Min J."/>
            <person name="Yang Y."/>
            <person name="Wang X."/>
            <person name="Fang X."/>
            <person name="Hall R.S."/>
            <person name="Hofmann A."/>
            <person name="Sternberg P.W."/>
            <person name="Jex A.R."/>
            <person name="Gasser R.B."/>
        </authorList>
    </citation>
    <scope>NUCLEOTIDE SEQUENCE [LARGE SCALE GENOMIC DNA]</scope>
    <source>
        <strain evidence="1">PN_DK_2014</strain>
    </source>
</reference>
<evidence type="ECO:0000313" key="3">
    <source>
        <dbReference type="Proteomes" id="UP000031036"/>
    </source>
</evidence>